<dbReference type="EMBL" id="MNQH01000026">
    <property type="protein sequence ID" value="OKY94566.1"/>
    <property type="molecule type" value="Genomic_DNA"/>
</dbReference>
<dbReference type="InterPro" id="IPR020057">
    <property type="entry name" value="Ribosomal_bL25_b-dom"/>
</dbReference>
<name>A0A1Q6F6V7_9BACT</name>
<feature type="domain" description="Large ribosomal subunit protein bL25 L25" evidence="6">
    <location>
        <begin position="7"/>
        <end position="90"/>
    </location>
</feature>
<dbReference type="AlphaFoldDB" id="A0A1Q6F6V7"/>
<comment type="subunit">
    <text evidence="5">Part of the 50S ribosomal subunit; part of the 5S rRNA/L5/L18/L25 subcomplex. Contacts the 5S rRNA. Binds to the 5S rRNA independently of L5 and L18.</text>
</comment>
<dbReference type="InterPro" id="IPR020056">
    <property type="entry name" value="Rbsml_bL25/Gln-tRNA_synth_N"/>
</dbReference>
<comment type="caution">
    <text evidence="8">The sequence shown here is derived from an EMBL/GenBank/DDBJ whole genome shotgun (WGS) entry which is preliminary data.</text>
</comment>
<evidence type="ECO:0000313" key="9">
    <source>
        <dbReference type="Proteomes" id="UP000187417"/>
    </source>
</evidence>
<dbReference type="InterPro" id="IPR029751">
    <property type="entry name" value="Ribosomal_L25_dom"/>
</dbReference>
<dbReference type="SUPFAM" id="SSF50715">
    <property type="entry name" value="Ribosomal protein L25-like"/>
    <property type="match status" value="1"/>
</dbReference>
<protein>
    <recommendedName>
        <fullName evidence="5">Large ribosomal subunit protein bL25</fullName>
    </recommendedName>
    <alternativeName>
        <fullName evidence="5">General stress protein CTC</fullName>
    </alternativeName>
</protein>
<dbReference type="CDD" id="cd00495">
    <property type="entry name" value="Ribosomal_L25_TL5_CTC"/>
    <property type="match status" value="1"/>
</dbReference>
<accession>A0A1Q6F6V7</accession>
<evidence type="ECO:0000256" key="3">
    <source>
        <dbReference type="ARBA" id="ARBA00022980"/>
    </source>
</evidence>
<evidence type="ECO:0000256" key="5">
    <source>
        <dbReference type="HAMAP-Rule" id="MF_01334"/>
    </source>
</evidence>
<dbReference type="Gene3D" id="2.40.240.10">
    <property type="entry name" value="Ribosomal Protein L25, Chain P"/>
    <property type="match status" value="1"/>
</dbReference>
<evidence type="ECO:0000256" key="1">
    <source>
        <dbReference type="ARBA" id="ARBA00022730"/>
    </source>
</evidence>
<dbReference type="GO" id="GO:0003735">
    <property type="term" value="F:structural constituent of ribosome"/>
    <property type="evidence" value="ECO:0007669"/>
    <property type="project" value="InterPro"/>
</dbReference>
<keyword evidence="1 5" id="KW-0699">rRNA-binding</keyword>
<dbReference type="InterPro" id="IPR001021">
    <property type="entry name" value="Ribosomal_bL25_long"/>
</dbReference>
<organism evidence="8 9">
    <name type="scientific">Alistipes putredinis</name>
    <dbReference type="NCBI Taxonomy" id="28117"/>
    <lineage>
        <taxon>Bacteria</taxon>
        <taxon>Pseudomonadati</taxon>
        <taxon>Bacteroidota</taxon>
        <taxon>Bacteroidia</taxon>
        <taxon>Bacteroidales</taxon>
        <taxon>Rikenellaceae</taxon>
        <taxon>Alistipes</taxon>
    </lineage>
</organism>
<keyword evidence="3 5" id="KW-0689">Ribosomal protein</keyword>
<sequence>MKTIQVKAVKRENYGKKAAKAVRREGQIPAVLYGGGETVSFSVDPREIKPLIYTPNSYIVDLEIDGKTEKAVLRDVQFHPIREEILHMDFYRVQPGKPVAISIPVRLTGNAEGVKIGGKLVLSARKLTVSAQLDKLPDELVIDVTPLGVGKTIFVGDLNFDGVKFLTPATTAVCAVRVTRASRGADAAAAK</sequence>
<dbReference type="GeneID" id="73802640"/>
<dbReference type="InterPro" id="IPR037121">
    <property type="entry name" value="Ribosomal_bL25_C"/>
</dbReference>
<dbReference type="PANTHER" id="PTHR33284:SF1">
    <property type="entry name" value="RIBOSOMAL PROTEIN L25_GLN-TRNA SYNTHETASE, ANTI-CODON-BINDING DOMAIN-CONTAINING PROTEIN"/>
    <property type="match status" value="1"/>
</dbReference>
<dbReference type="HAMAP" id="MF_01334">
    <property type="entry name" value="Ribosomal_bL25_CTC"/>
    <property type="match status" value="1"/>
</dbReference>
<dbReference type="STRING" id="28117.BHV66_05200"/>
<proteinExistence type="inferred from homology"/>
<keyword evidence="2 5" id="KW-0694">RNA-binding</keyword>
<dbReference type="RefSeq" id="WP_004328195.1">
    <property type="nucleotide sequence ID" value="NZ_BAAFKT010000014.1"/>
</dbReference>
<dbReference type="Gene3D" id="2.170.120.20">
    <property type="entry name" value="Ribosomal protein L25, beta domain"/>
    <property type="match status" value="1"/>
</dbReference>
<feature type="domain" description="Large ribosomal subunit protein bL25 beta" evidence="7">
    <location>
        <begin position="99"/>
        <end position="179"/>
    </location>
</feature>
<dbReference type="Pfam" id="PF01386">
    <property type="entry name" value="Ribosomal_L25p"/>
    <property type="match status" value="1"/>
</dbReference>
<comment type="function">
    <text evidence="5">This is one of the proteins that binds to the 5S RNA in the ribosome where it forms part of the central protuberance.</text>
</comment>
<dbReference type="PANTHER" id="PTHR33284">
    <property type="entry name" value="RIBOSOMAL PROTEIN L25/GLN-TRNA SYNTHETASE, ANTI-CODON-BINDING DOMAIN-CONTAINING PROTEIN"/>
    <property type="match status" value="1"/>
</dbReference>
<evidence type="ECO:0000313" key="8">
    <source>
        <dbReference type="EMBL" id="OKY94566.1"/>
    </source>
</evidence>
<dbReference type="GO" id="GO:0022625">
    <property type="term" value="C:cytosolic large ribosomal subunit"/>
    <property type="evidence" value="ECO:0007669"/>
    <property type="project" value="TreeGrafter"/>
</dbReference>
<dbReference type="InterPro" id="IPR020930">
    <property type="entry name" value="Ribosomal_uL5_bac-type"/>
</dbReference>
<keyword evidence="4 5" id="KW-0687">Ribonucleoprotein</keyword>
<comment type="similarity">
    <text evidence="5">Belongs to the bacterial ribosomal protein bL25 family. CTC subfamily.</text>
</comment>
<dbReference type="Proteomes" id="UP000187417">
    <property type="component" value="Unassembled WGS sequence"/>
</dbReference>
<dbReference type="NCBIfam" id="NF004132">
    <property type="entry name" value="PRK05618.2-2"/>
    <property type="match status" value="1"/>
</dbReference>
<reference evidence="8 9" key="1">
    <citation type="journal article" date="2016" name="Nat. Biotechnol.">
        <title>Measurement of bacterial replication rates in microbial communities.</title>
        <authorList>
            <person name="Brown C.T."/>
            <person name="Olm M.R."/>
            <person name="Thomas B.C."/>
            <person name="Banfield J.F."/>
        </authorList>
    </citation>
    <scope>NUCLEOTIDE SEQUENCE [LARGE SCALE GENOMIC DNA]</scope>
    <source>
        <strain evidence="8">CAG:67_53_122</strain>
    </source>
</reference>
<dbReference type="GO" id="GO:0008097">
    <property type="term" value="F:5S rRNA binding"/>
    <property type="evidence" value="ECO:0007669"/>
    <property type="project" value="InterPro"/>
</dbReference>
<dbReference type="NCBIfam" id="TIGR00731">
    <property type="entry name" value="bL25_bact_ctc"/>
    <property type="match status" value="1"/>
</dbReference>
<evidence type="ECO:0000259" key="6">
    <source>
        <dbReference type="Pfam" id="PF01386"/>
    </source>
</evidence>
<dbReference type="GO" id="GO:0006412">
    <property type="term" value="P:translation"/>
    <property type="evidence" value="ECO:0007669"/>
    <property type="project" value="UniProtKB-UniRule"/>
</dbReference>
<evidence type="ECO:0000259" key="7">
    <source>
        <dbReference type="Pfam" id="PF14693"/>
    </source>
</evidence>
<dbReference type="Pfam" id="PF14693">
    <property type="entry name" value="Ribosomal_TL5_C"/>
    <property type="match status" value="1"/>
</dbReference>
<evidence type="ECO:0000256" key="2">
    <source>
        <dbReference type="ARBA" id="ARBA00022884"/>
    </source>
</evidence>
<evidence type="ECO:0000256" key="4">
    <source>
        <dbReference type="ARBA" id="ARBA00023274"/>
    </source>
</evidence>
<gene>
    <name evidence="5" type="primary">rplY</name>
    <name evidence="5" type="synonym">ctc</name>
    <name evidence="8" type="ORF">BHV66_05200</name>
</gene>
<dbReference type="InterPro" id="IPR011035">
    <property type="entry name" value="Ribosomal_bL25/Gln-tRNA_synth"/>
</dbReference>